<keyword evidence="5" id="KW-1185">Reference proteome</keyword>
<dbReference type="PANTHER" id="PTHR43877:SF1">
    <property type="entry name" value="ACETYLTRANSFERASE"/>
    <property type="match status" value="1"/>
</dbReference>
<dbReference type="KEGG" id="abas:ACPOL_6414"/>
<evidence type="ECO:0000313" key="4">
    <source>
        <dbReference type="EMBL" id="AXC15644.1"/>
    </source>
</evidence>
<accession>A0A2Z5GAA4</accession>
<name>A0A2Z5GAA4_9BACT</name>
<dbReference type="RefSeq" id="WP_114210281.1">
    <property type="nucleotide sequence ID" value="NZ_CP030840.1"/>
</dbReference>
<keyword evidence="2" id="KW-0012">Acyltransferase</keyword>
<dbReference type="PROSITE" id="PS51186">
    <property type="entry name" value="GNAT"/>
    <property type="match status" value="1"/>
</dbReference>
<dbReference type="Proteomes" id="UP000253606">
    <property type="component" value="Chromosome"/>
</dbReference>
<dbReference type="Gene3D" id="3.40.630.30">
    <property type="match status" value="1"/>
</dbReference>
<dbReference type="AlphaFoldDB" id="A0A2Z5GAA4"/>
<protein>
    <submittedName>
        <fullName evidence="4">GCN5-related N-acetyltransferase</fullName>
    </submittedName>
</protein>
<evidence type="ECO:0000256" key="2">
    <source>
        <dbReference type="ARBA" id="ARBA00023315"/>
    </source>
</evidence>
<dbReference type="SUPFAM" id="SSF55729">
    <property type="entry name" value="Acyl-CoA N-acyltransferases (Nat)"/>
    <property type="match status" value="1"/>
</dbReference>
<dbReference type="CDD" id="cd04301">
    <property type="entry name" value="NAT_SF"/>
    <property type="match status" value="1"/>
</dbReference>
<dbReference type="EMBL" id="CP030840">
    <property type="protein sequence ID" value="AXC15644.1"/>
    <property type="molecule type" value="Genomic_DNA"/>
</dbReference>
<feature type="domain" description="N-acetyltransferase" evidence="3">
    <location>
        <begin position="3"/>
        <end position="179"/>
    </location>
</feature>
<organism evidence="4 5">
    <name type="scientific">Acidisarcina polymorpha</name>
    <dbReference type="NCBI Taxonomy" id="2211140"/>
    <lineage>
        <taxon>Bacteria</taxon>
        <taxon>Pseudomonadati</taxon>
        <taxon>Acidobacteriota</taxon>
        <taxon>Terriglobia</taxon>
        <taxon>Terriglobales</taxon>
        <taxon>Acidobacteriaceae</taxon>
        <taxon>Acidisarcina</taxon>
    </lineage>
</organism>
<dbReference type="Pfam" id="PF00583">
    <property type="entry name" value="Acetyltransf_1"/>
    <property type="match status" value="1"/>
</dbReference>
<dbReference type="GO" id="GO:0016747">
    <property type="term" value="F:acyltransferase activity, transferring groups other than amino-acyl groups"/>
    <property type="evidence" value="ECO:0007669"/>
    <property type="project" value="InterPro"/>
</dbReference>
<dbReference type="InterPro" id="IPR000182">
    <property type="entry name" value="GNAT_dom"/>
</dbReference>
<keyword evidence="1 4" id="KW-0808">Transferase</keyword>
<dbReference type="OrthoDB" id="118465at2"/>
<sequence length="181" mass="19591">MYFHFRAATSEDIPVLSELIAASVRELQIEHTPEERELALATIFTIDTQLILDGTYSVALSEEGILAGCGGWSKRRTLYGGDRQIQAIAPELLDPSHDAAKIRAIFVHPAYSRQGLGSAILARSEKAAQDANFTGFEMGSTLAGVPLYTLKGYRKRGTITVPIGAEKTITIVRMAKSANPA</sequence>
<evidence type="ECO:0000313" key="5">
    <source>
        <dbReference type="Proteomes" id="UP000253606"/>
    </source>
</evidence>
<gene>
    <name evidence="4" type="ORF">ACPOL_6414</name>
</gene>
<reference evidence="4 5" key="1">
    <citation type="journal article" date="2018" name="Front. Microbiol.">
        <title>Hydrolytic Capabilities as a Key to Environmental Success: Chitinolytic and Cellulolytic Acidobacteria From Acidic Sub-arctic Soils and Boreal Peatlands.</title>
        <authorList>
            <person name="Belova S.E."/>
            <person name="Ravin N.V."/>
            <person name="Pankratov T.A."/>
            <person name="Rakitin A.L."/>
            <person name="Ivanova A.A."/>
            <person name="Beletsky A.V."/>
            <person name="Mardanov A.V."/>
            <person name="Sinninghe Damste J.S."/>
            <person name="Dedysh S.N."/>
        </authorList>
    </citation>
    <scope>NUCLEOTIDE SEQUENCE [LARGE SCALE GENOMIC DNA]</scope>
    <source>
        <strain evidence="4 5">SBC82</strain>
    </source>
</reference>
<proteinExistence type="predicted"/>
<dbReference type="InterPro" id="IPR016181">
    <property type="entry name" value="Acyl_CoA_acyltransferase"/>
</dbReference>
<evidence type="ECO:0000259" key="3">
    <source>
        <dbReference type="PROSITE" id="PS51186"/>
    </source>
</evidence>
<evidence type="ECO:0000256" key="1">
    <source>
        <dbReference type="ARBA" id="ARBA00022679"/>
    </source>
</evidence>
<dbReference type="PANTHER" id="PTHR43877">
    <property type="entry name" value="AMINOALKYLPHOSPHONATE N-ACETYLTRANSFERASE-RELATED-RELATED"/>
    <property type="match status" value="1"/>
</dbReference>
<dbReference type="InterPro" id="IPR050832">
    <property type="entry name" value="Bact_Acetyltransf"/>
</dbReference>